<name>A0A0W0TDS8_9GAMM</name>
<sequence>MFTTIENLSRKQDNLAALLEAAVRDNPEKDRLIALIYTQKKLLEQLSKIASTHIGLEQLVKMVSTDIDLNLYYWSIIMMYYDYYQLQQQSLAANLEFMFFGLPLRKSIENYYLPNLPLPKEKEKKNSKTESLDSKTTRTHSTFFQEIANATPGHKYPQLIPNDRQINIKEILQKLSDELAQMSKEEQQQCYYVP</sequence>
<feature type="region of interest" description="Disordered" evidence="1">
    <location>
        <begin position="119"/>
        <end position="138"/>
    </location>
</feature>
<evidence type="ECO:0000313" key="3">
    <source>
        <dbReference type="Proteomes" id="UP000054736"/>
    </source>
</evidence>
<gene>
    <name evidence="2" type="ORF">Ldro_0098</name>
</gene>
<dbReference type="EMBL" id="LNXY01000001">
    <property type="protein sequence ID" value="KTC93748.1"/>
    <property type="molecule type" value="Genomic_DNA"/>
</dbReference>
<comment type="caution">
    <text evidence="2">The sequence shown here is derived from an EMBL/GenBank/DDBJ whole genome shotgun (WGS) entry which is preliminary data.</text>
</comment>
<accession>A0A0W0TDS8</accession>
<proteinExistence type="predicted"/>
<dbReference type="Proteomes" id="UP000054736">
    <property type="component" value="Unassembled WGS sequence"/>
</dbReference>
<evidence type="ECO:0000313" key="2">
    <source>
        <dbReference type="EMBL" id="KTC93748.1"/>
    </source>
</evidence>
<protein>
    <submittedName>
        <fullName evidence="2">Uncharacterized protein</fullName>
    </submittedName>
</protein>
<evidence type="ECO:0000256" key="1">
    <source>
        <dbReference type="SAM" id="MobiDB-lite"/>
    </source>
</evidence>
<dbReference type="PATRIC" id="fig|1212489.4.peg.98"/>
<organism evidence="2 3">
    <name type="scientific">Legionella drozanskii LLAP-1</name>
    <dbReference type="NCBI Taxonomy" id="1212489"/>
    <lineage>
        <taxon>Bacteria</taxon>
        <taxon>Pseudomonadati</taxon>
        <taxon>Pseudomonadota</taxon>
        <taxon>Gammaproteobacteria</taxon>
        <taxon>Legionellales</taxon>
        <taxon>Legionellaceae</taxon>
        <taxon>Legionella</taxon>
    </lineage>
</organism>
<dbReference type="RefSeq" id="WP_058494463.1">
    <property type="nucleotide sequence ID" value="NZ_CAAAIU010000006.1"/>
</dbReference>
<reference evidence="2 3" key="1">
    <citation type="submission" date="2015-11" db="EMBL/GenBank/DDBJ databases">
        <title>Genomic analysis of 38 Legionella species identifies large and diverse effector repertoires.</title>
        <authorList>
            <person name="Burstein D."/>
            <person name="Amaro F."/>
            <person name="Zusman T."/>
            <person name="Lifshitz Z."/>
            <person name="Cohen O."/>
            <person name="Gilbert J.A."/>
            <person name="Pupko T."/>
            <person name="Shuman H.A."/>
            <person name="Segal G."/>
        </authorList>
    </citation>
    <scope>NUCLEOTIDE SEQUENCE [LARGE SCALE GENOMIC DNA]</scope>
    <source>
        <strain evidence="2 3">ATCC 700990</strain>
    </source>
</reference>
<keyword evidence="3" id="KW-1185">Reference proteome</keyword>
<dbReference type="AlphaFoldDB" id="A0A0W0TDS8"/>
<feature type="compositionally biased region" description="Basic and acidic residues" evidence="1">
    <location>
        <begin position="119"/>
        <end position="136"/>
    </location>
</feature>